<dbReference type="Gene3D" id="3.60.40.10">
    <property type="entry name" value="PPM-type phosphatase domain"/>
    <property type="match status" value="1"/>
</dbReference>
<organism evidence="3">
    <name type="scientific">Streptantibioticus silvisoli</name>
    <dbReference type="NCBI Taxonomy" id="2705255"/>
    <lineage>
        <taxon>Bacteria</taxon>
        <taxon>Bacillati</taxon>
        <taxon>Actinomycetota</taxon>
        <taxon>Actinomycetes</taxon>
        <taxon>Kitasatosporales</taxon>
        <taxon>Streptomycetaceae</taxon>
        <taxon>Streptantibioticus</taxon>
    </lineage>
</organism>
<gene>
    <name evidence="3" type="ORF">POF50_000265</name>
</gene>
<feature type="region of interest" description="Disordered" evidence="1">
    <location>
        <begin position="241"/>
        <end position="316"/>
    </location>
</feature>
<dbReference type="AlphaFoldDB" id="A0AA90KEA3"/>
<proteinExistence type="predicted"/>
<name>A0AA90KEA3_9ACTN</name>
<dbReference type="GO" id="GO:0004722">
    <property type="term" value="F:protein serine/threonine phosphatase activity"/>
    <property type="evidence" value="ECO:0007669"/>
    <property type="project" value="InterPro"/>
</dbReference>
<dbReference type="Pfam" id="PF13672">
    <property type="entry name" value="PP2C_2"/>
    <property type="match status" value="1"/>
</dbReference>
<sequence>MRRAALSDAGLRRDGNQDVAFAGCRLLVVADGFGLDGARAAAAAVGALTPLEDDGVPAADPLGALSGAVDRAGRAVDEVAGSSADPDGVGTTLTALLWTGSRLALAHVGDTRAHLLRDGLLTRLTDDHSMVRELTDAGRLTPEEALAHPQRALLTKALTRNVRITPDTVDVRALDVRSGDRYLLCSDGLWAAVPEAGISRVLSTTADPREAVRSLVDLANAAGGPDNVSCVVADFGDRTSQGQLEPCRVPPVPGGSGRRRSAKGNGVGRGPDVSTHPCGRGCATGRDRSGGSSSARTDGASRVVTCGGRGGVRERQ</sequence>
<dbReference type="SUPFAM" id="SSF81606">
    <property type="entry name" value="PP2C-like"/>
    <property type="match status" value="1"/>
</dbReference>
<dbReference type="SMART" id="SM00332">
    <property type="entry name" value="PP2Cc"/>
    <property type="match status" value="1"/>
</dbReference>
<dbReference type="InterPro" id="IPR036457">
    <property type="entry name" value="PPM-type-like_dom_sf"/>
</dbReference>
<protein>
    <submittedName>
        <fullName evidence="3">Protein phosphatase 2C domain-containing protein</fullName>
    </submittedName>
</protein>
<evidence type="ECO:0000256" key="1">
    <source>
        <dbReference type="SAM" id="MobiDB-lite"/>
    </source>
</evidence>
<evidence type="ECO:0000313" key="3">
    <source>
        <dbReference type="EMBL" id="MDI5967800.1"/>
    </source>
</evidence>
<reference evidence="3" key="1">
    <citation type="submission" date="2023-05" db="EMBL/GenBank/DDBJ databases">
        <title>Streptantibioticus silvisoli sp. nov., acidotolerant actinomycetes 1 from pine litter.</title>
        <authorList>
            <person name="Swiecimska M."/>
            <person name="Golinska P."/>
            <person name="Sangal V."/>
            <person name="Wachnowicz B."/>
            <person name="Goodfellow M."/>
        </authorList>
    </citation>
    <scope>NUCLEOTIDE SEQUENCE</scope>
    <source>
        <strain evidence="3">SL13</strain>
    </source>
</reference>
<dbReference type="InterPro" id="IPR015655">
    <property type="entry name" value="PP2C"/>
</dbReference>
<dbReference type="PROSITE" id="PS51746">
    <property type="entry name" value="PPM_2"/>
    <property type="match status" value="1"/>
</dbReference>
<dbReference type="EMBL" id="JABXJJ020000001">
    <property type="protein sequence ID" value="MDI5967800.1"/>
    <property type="molecule type" value="Genomic_DNA"/>
</dbReference>
<dbReference type="InterPro" id="IPR001932">
    <property type="entry name" value="PPM-type_phosphatase-like_dom"/>
</dbReference>
<dbReference type="PANTHER" id="PTHR47992">
    <property type="entry name" value="PROTEIN PHOSPHATASE"/>
    <property type="match status" value="1"/>
</dbReference>
<dbReference type="SMART" id="SM00331">
    <property type="entry name" value="PP2C_SIG"/>
    <property type="match status" value="1"/>
</dbReference>
<feature type="compositionally biased region" description="Low complexity" evidence="1">
    <location>
        <begin position="290"/>
        <end position="306"/>
    </location>
</feature>
<dbReference type="CDD" id="cd00143">
    <property type="entry name" value="PP2Cc"/>
    <property type="match status" value="1"/>
</dbReference>
<comment type="caution">
    <text evidence="3">The sequence shown here is derived from an EMBL/GenBank/DDBJ whole genome shotgun (WGS) entry which is preliminary data.</text>
</comment>
<feature type="domain" description="PPM-type phosphatase" evidence="2">
    <location>
        <begin position="2"/>
        <end position="235"/>
    </location>
</feature>
<evidence type="ECO:0000259" key="2">
    <source>
        <dbReference type="PROSITE" id="PS51746"/>
    </source>
</evidence>
<dbReference type="RefSeq" id="WP_271318594.1">
    <property type="nucleotide sequence ID" value="NZ_JABXJJ020000001.1"/>
</dbReference>
<accession>A0AA90KEA3</accession>